<evidence type="ECO:0000313" key="2">
    <source>
        <dbReference type="Proteomes" id="UP000562492"/>
    </source>
</evidence>
<proteinExistence type="predicted"/>
<reference evidence="1 2" key="1">
    <citation type="submission" date="2020-08" db="EMBL/GenBank/DDBJ databases">
        <title>Functional genomics of gut bacteria from endangered species of beetles.</title>
        <authorList>
            <person name="Carlos-Shanley C."/>
        </authorList>
    </citation>
    <scope>NUCLEOTIDE SEQUENCE [LARGE SCALE GENOMIC DNA]</scope>
    <source>
        <strain evidence="1 2">S00124</strain>
    </source>
</reference>
<evidence type="ECO:0000313" key="1">
    <source>
        <dbReference type="EMBL" id="MBB6579786.1"/>
    </source>
</evidence>
<name>A0ABR6RKU2_9BURK</name>
<gene>
    <name evidence="1" type="ORF">HNP33_003902</name>
</gene>
<sequence length="142" mass="15677">MDLPAVGERLLKNMEMYDNTNILLVYSQVPAKGSDVDVTKESCESTSVDSERQYRTMLNIMDGAKPSIQLIDAAGNGTYSAADNDNASRVQVDKGSHSQIASSETVMLDVSTCKGDSCLRDDAERILRMPEQSLRPSWRQLK</sequence>
<dbReference type="Proteomes" id="UP000562492">
    <property type="component" value="Unassembled WGS sequence"/>
</dbReference>
<dbReference type="EMBL" id="JACHKZ010000038">
    <property type="protein sequence ID" value="MBB6579786.1"/>
    <property type="molecule type" value="Genomic_DNA"/>
</dbReference>
<protein>
    <submittedName>
        <fullName evidence="1">Uncharacterized protein</fullName>
    </submittedName>
</protein>
<comment type="caution">
    <text evidence="1">The sequence shown here is derived from an EMBL/GenBank/DDBJ whole genome shotgun (WGS) entry which is preliminary data.</text>
</comment>
<keyword evidence="2" id="KW-1185">Reference proteome</keyword>
<accession>A0ABR6RKU2</accession>
<organism evidence="1 2">
    <name type="scientific">Comamonas odontotermitis</name>
    <dbReference type="NCBI Taxonomy" id="379895"/>
    <lineage>
        <taxon>Bacteria</taxon>
        <taxon>Pseudomonadati</taxon>
        <taxon>Pseudomonadota</taxon>
        <taxon>Betaproteobacteria</taxon>
        <taxon>Burkholderiales</taxon>
        <taxon>Comamonadaceae</taxon>
        <taxon>Comamonas</taxon>
    </lineage>
</organism>